<reference evidence="1" key="1">
    <citation type="submission" date="2022-02" db="EMBL/GenBank/DDBJ databases">
        <authorList>
            <person name="Henning P.M."/>
            <person name="McCubbin A.G."/>
            <person name="Shore J.S."/>
        </authorList>
    </citation>
    <scope>NUCLEOTIDE SEQUENCE</scope>
    <source>
        <strain evidence="1">F60SS</strain>
        <tissue evidence="1">Leaves</tissue>
    </source>
</reference>
<name>A0A9Q0FC94_9ROSI</name>
<organism evidence="1 2">
    <name type="scientific">Turnera subulata</name>
    <dbReference type="NCBI Taxonomy" id="218843"/>
    <lineage>
        <taxon>Eukaryota</taxon>
        <taxon>Viridiplantae</taxon>
        <taxon>Streptophyta</taxon>
        <taxon>Embryophyta</taxon>
        <taxon>Tracheophyta</taxon>
        <taxon>Spermatophyta</taxon>
        <taxon>Magnoliopsida</taxon>
        <taxon>eudicotyledons</taxon>
        <taxon>Gunneridae</taxon>
        <taxon>Pentapetalae</taxon>
        <taxon>rosids</taxon>
        <taxon>fabids</taxon>
        <taxon>Malpighiales</taxon>
        <taxon>Passifloraceae</taxon>
        <taxon>Turnera</taxon>
    </lineage>
</organism>
<dbReference type="EMBL" id="JAKUCV010006061">
    <property type="protein sequence ID" value="KAJ4828865.1"/>
    <property type="molecule type" value="Genomic_DNA"/>
</dbReference>
<evidence type="ECO:0000313" key="2">
    <source>
        <dbReference type="Proteomes" id="UP001141552"/>
    </source>
</evidence>
<keyword evidence="2" id="KW-1185">Reference proteome</keyword>
<dbReference type="AlphaFoldDB" id="A0A9Q0FC94"/>
<proteinExistence type="predicted"/>
<comment type="caution">
    <text evidence="1">The sequence shown here is derived from an EMBL/GenBank/DDBJ whole genome shotgun (WGS) entry which is preliminary data.</text>
</comment>
<protein>
    <submittedName>
        <fullName evidence="1">Uncharacterized protein</fullName>
    </submittedName>
</protein>
<gene>
    <name evidence="1" type="ORF">Tsubulata_044577</name>
</gene>
<sequence length="118" mass="12800">MIAVKRKGVVDKTGMKDLKAAMKLKDKQRTPSTPFAFVHGRPYGDNGMNSASLRFTSKLFFRFAHPKALPLLDMNPRLVLPSAGPAGIGNIDSQNAPLTQWIKALEGSPLISNSCFGT</sequence>
<evidence type="ECO:0000313" key="1">
    <source>
        <dbReference type="EMBL" id="KAJ4828865.1"/>
    </source>
</evidence>
<accession>A0A9Q0FC94</accession>
<dbReference type="Proteomes" id="UP001141552">
    <property type="component" value="Unassembled WGS sequence"/>
</dbReference>
<reference evidence="1" key="2">
    <citation type="journal article" date="2023" name="Plants (Basel)">
        <title>Annotation of the Turnera subulata (Passifloraceae) Draft Genome Reveals the S-Locus Evolved after the Divergence of Turneroideae from Passifloroideae in a Stepwise Manner.</title>
        <authorList>
            <person name="Henning P.M."/>
            <person name="Roalson E.H."/>
            <person name="Mir W."/>
            <person name="McCubbin A.G."/>
            <person name="Shore J.S."/>
        </authorList>
    </citation>
    <scope>NUCLEOTIDE SEQUENCE</scope>
    <source>
        <strain evidence="1">F60SS</strain>
    </source>
</reference>